<organism evidence="3 4">
    <name type="scientific">Monoglobus pectinilyticus</name>
    <dbReference type="NCBI Taxonomy" id="1981510"/>
    <lineage>
        <taxon>Bacteria</taxon>
        <taxon>Bacillati</taxon>
        <taxon>Bacillota</taxon>
        <taxon>Clostridia</taxon>
        <taxon>Monoglobales</taxon>
        <taxon>Monoglobaceae</taxon>
        <taxon>Monoglobus</taxon>
    </lineage>
</organism>
<dbReference type="SMART" id="SM00287">
    <property type="entry name" value="SH3b"/>
    <property type="match status" value="2"/>
</dbReference>
<dbReference type="Gene3D" id="2.30.30.40">
    <property type="entry name" value="SH3 Domains"/>
    <property type="match status" value="1"/>
</dbReference>
<dbReference type="InterPro" id="IPR036582">
    <property type="entry name" value="Mao_N_sf"/>
</dbReference>
<dbReference type="KEGG" id="mpec:B9O19_01585"/>
<evidence type="ECO:0000256" key="1">
    <source>
        <dbReference type="SAM" id="SignalP"/>
    </source>
</evidence>
<dbReference type="Pfam" id="PF08239">
    <property type="entry name" value="SH3_3"/>
    <property type="match status" value="1"/>
</dbReference>
<dbReference type="RefSeq" id="WP_102365922.1">
    <property type="nucleotide sequence ID" value="NZ_CP020991.1"/>
</dbReference>
<dbReference type="InterPro" id="IPR003646">
    <property type="entry name" value="SH3-like_bac-type"/>
</dbReference>
<dbReference type="OrthoDB" id="1665149at2"/>
<evidence type="ECO:0000259" key="2">
    <source>
        <dbReference type="PROSITE" id="PS51781"/>
    </source>
</evidence>
<keyword evidence="4" id="KW-1185">Reference proteome</keyword>
<dbReference type="Pfam" id="PF07833">
    <property type="entry name" value="Cu_amine_oxidN1"/>
    <property type="match status" value="1"/>
</dbReference>
<dbReference type="GeneID" id="98062977"/>
<accession>A0A2K9P3A9</accession>
<sequence length="486" mass="54746">MKKVFFSFLGFAAMVCLICGTVFADYNNVTIYVNDKVVQSSQPGVVINDTTFVPVRIVSETLGCTVEWNEAEQCVTITKENIILNMTIGSVNVTDGTDAVYQLPEAPFVLNDSVTMVPVRFVSEKLGMSVKWDETSTTVFINSDSSYNNITNLPVYYKASFEDKLTNIINYNFNGDFYQAQAIIGLVTDSEIESARIINPIGLAEFYTQKETTERNIQLMANGLPNEIEQQLADTRAYLDNAINLYNQGLYYEAADALSDFYLYRTIPALVDEYNQLVSDIKEQINYLPYRTLNDIRKMVENGDYYGAYARVNAFLEQGNLSDDVRNTAEILRGEIEDEIAAYERSQEVVGYRYVTNVANAVNFRQKPSASSTIITTIPYGTRIGYVEDANSEYARVKYDNMYGYVAKFYLSNYSPPKQYSAVRYVWRSGAVEMLDQPRSGAGIILTLAAETPVGLVEIVSDTYARVDYDGNQGYIRRDQLVLSVQ</sequence>
<feature type="chain" id="PRO_5014694611" evidence="1">
    <location>
        <begin position="25"/>
        <end position="486"/>
    </location>
</feature>
<dbReference type="EMBL" id="CP020991">
    <property type="protein sequence ID" value="AUO19743.1"/>
    <property type="molecule type" value="Genomic_DNA"/>
</dbReference>
<evidence type="ECO:0000313" key="4">
    <source>
        <dbReference type="Proteomes" id="UP000235589"/>
    </source>
</evidence>
<feature type="signal peptide" evidence="1">
    <location>
        <begin position="1"/>
        <end position="24"/>
    </location>
</feature>
<keyword evidence="1" id="KW-0732">Signal</keyword>
<name>A0A2K9P3A9_9FIRM</name>
<reference evidence="3 4" key="1">
    <citation type="submission" date="2017-04" db="EMBL/GenBank/DDBJ databases">
        <title>Monoglobus pectinilyticus 14 draft genome.</title>
        <authorList>
            <person name="Kim C."/>
            <person name="Rosendale D.I."/>
            <person name="Kelly W.J."/>
            <person name="Tannock G.W."/>
            <person name="Patchett M.L."/>
            <person name="Jordens J.Z."/>
        </authorList>
    </citation>
    <scope>NUCLEOTIDE SEQUENCE [LARGE SCALE GENOMIC DNA]</scope>
    <source>
        <strain evidence="3 4">14</strain>
    </source>
</reference>
<dbReference type="AlphaFoldDB" id="A0A2K9P3A9"/>
<evidence type="ECO:0000313" key="3">
    <source>
        <dbReference type="EMBL" id="AUO19743.1"/>
    </source>
</evidence>
<dbReference type="PROSITE" id="PS51781">
    <property type="entry name" value="SH3B"/>
    <property type="match status" value="1"/>
</dbReference>
<gene>
    <name evidence="3" type="ORF">B9O19_01585</name>
</gene>
<dbReference type="Gene3D" id="3.30.457.10">
    <property type="entry name" value="Copper amine oxidase-like, N-terminal domain"/>
    <property type="match status" value="1"/>
</dbReference>
<feature type="domain" description="SH3b" evidence="2">
    <location>
        <begin position="350"/>
        <end position="415"/>
    </location>
</feature>
<dbReference type="SUPFAM" id="SSF55383">
    <property type="entry name" value="Copper amine oxidase, domain N"/>
    <property type="match status" value="1"/>
</dbReference>
<proteinExistence type="predicted"/>
<protein>
    <submittedName>
        <fullName evidence="3">Copper amine oxidase-like domain-containing protein</fullName>
    </submittedName>
</protein>
<dbReference type="InterPro" id="IPR012854">
    <property type="entry name" value="Cu_amine_oxidase-like_N"/>
</dbReference>
<dbReference type="Proteomes" id="UP000235589">
    <property type="component" value="Chromosome"/>
</dbReference>